<dbReference type="SUPFAM" id="SSF56300">
    <property type="entry name" value="Metallo-dependent phosphatases"/>
    <property type="match status" value="1"/>
</dbReference>
<gene>
    <name evidence="4" type="ORF">SAMN05446037_100733</name>
</gene>
<dbReference type="PANTHER" id="PTHR33393">
    <property type="entry name" value="POLYGLUTAMINE SYNTHESIS ACCESSORY PROTEIN RV0574C-RELATED"/>
    <property type="match status" value="1"/>
</dbReference>
<dbReference type="GO" id="GO:0004190">
    <property type="term" value="F:aspartic-type endopeptidase activity"/>
    <property type="evidence" value="ECO:0007669"/>
    <property type="project" value="InterPro"/>
</dbReference>
<dbReference type="EMBL" id="FZOJ01000007">
    <property type="protein sequence ID" value="SNS28152.1"/>
    <property type="molecule type" value="Genomic_DNA"/>
</dbReference>
<dbReference type="InterPro" id="IPR029052">
    <property type="entry name" value="Metallo-depent_PP-like"/>
</dbReference>
<evidence type="ECO:0000313" key="4">
    <source>
        <dbReference type="EMBL" id="SNS28152.1"/>
    </source>
</evidence>
<dbReference type="Gene3D" id="3.60.21.10">
    <property type="match status" value="1"/>
</dbReference>
<name>A0A239D7L5_9FIRM</name>
<dbReference type="AlphaFoldDB" id="A0A239D7L5"/>
<dbReference type="Pfam" id="PF09587">
    <property type="entry name" value="PGA_cap"/>
    <property type="match status" value="1"/>
</dbReference>
<protein>
    <submittedName>
        <fullName evidence="4">Poly-gamma-glutamate synthesis protein (Capsule biosynthesis protein)</fullName>
    </submittedName>
</protein>
<sequence length="348" mass="39397">MGEEMKKILMIVCLSLVIFALLFIGTDNDRDITLVAVGDILLDRGVRRSIERHDRNYPYLNVQEYFQKGDISFANLECPLTPGGTSVLKDRTLIFKGDIENGRVLKEVGFTILNLTNNHTLDYGPEGLVDTLEVLKENGIFSLGVGLNAQEARQPVFISIKGSTIGFLGYSQFPPEGYFYFPDRPEVARIDPDLMPEEITRAKESCDFLVVSFHWGKEYDFYPSEQQKALAHLAVDSGADLILGHHPHVLQSIEQYQDKLIFYSLGNFVFDRQIQPGADETVILNLKISKGQWQEAILIPVKIIDCQPTPVDGEEGEQILRRLQKYSEGRNSFMVIRDEKGYIVPLSY</sequence>
<dbReference type="InterPro" id="IPR052169">
    <property type="entry name" value="CW_Biosynth-Accessory"/>
</dbReference>
<dbReference type="SMART" id="SM00854">
    <property type="entry name" value="PGA_cap"/>
    <property type="match status" value="1"/>
</dbReference>
<evidence type="ECO:0000259" key="3">
    <source>
        <dbReference type="SMART" id="SM00854"/>
    </source>
</evidence>
<accession>A0A239D7L5</accession>
<reference evidence="4 5" key="1">
    <citation type="submission" date="2017-06" db="EMBL/GenBank/DDBJ databases">
        <authorList>
            <person name="Kim H.J."/>
            <person name="Triplett B.A."/>
        </authorList>
    </citation>
    <scope>NUCLEOTIDE SEQUENCE [LARGE SCALE GENOMIC DNA]</scope>
    <source>
        <strain evidence="4 5">SCA</strain>
    </source>
</reference>
<evidence type="ECO:0000256" key="2">
    <source>
        <dbReference type="SAM" id="Phobius"/>
    </source>
</evidence>
<keyword evidence="2" id="KW-1133">Transmembrane helix</keyword>
<dbReference type="PROSITE" id="PS00141">
    <property type="entry name" value="ASP_PROTEASE"/>
    <property type="match status" value="1"/>
</dbReference>
<dbReference type="PANTHER" id="PTHR33393:SF11">
    <property type="entry name" value="POLYGLUTAMINE SYNTHESIS ACCESSORY PROTEIN RV0574C-RELATED"/>
    <property type="match status" value="1"/>
</dbReference>
<dbReference type="GO" id="GO:0006508">
    <property type="term" value="P:proteolysis"/>
    <property type="evidence" value="ECO:0007669"/>
    <property type="project" value="InterPro"/>
</dbReference>
<organism evidence="4 5">
    <name type="scientific">Anaerovirgula multivorans</name>
    <dbReference type="NCBI Taxonomy" id="312168"/>
    <lineage>
        <taxon>Bacteria</taxon>
        <taxon>Bacillati</taxon>
        <taxon>Bacillota</taxon>
        <taxon>Clostridia</taxon>
        <taxon>Peptostreptococcales</taxon>
        <taxon>Natronincolaceae</taxon>
        <taxon>Anaerovirgula</taxon>
    </lineage>
</organism>
<keyword evidence="5" id="KW-1185">Reference proteome</keyword>
<evidence type="ECO:0000256" key="1">
    <source>
        <dbReference type="ARBA" id="ARBA00005662"/>
    </source>
</evidence>
<proteinExistence type="inferred from homology"/>
<keyword evidence="2" id="KW-0812">Transmembrane</keyword>
<feature type="transmembrane region" description="Helical" evidence="2">
    <location>
        <begin position="7"/>
        <end position="25"/>
    </location>
</feature>
<dbReference type="InterPro" id="IPR001969">
    <property type="entry name" value="Aspartic_peptidase_AS"/>
</dbReference>
<comment type="similarity">
    <text evidence="1">Belongs to the CapA family.</text>
</comment>
<dbReference type="InterPro" id="IPR019079">
    <property type="entry name" value="Capsule_synth_CapA"/>
</dbReference>
<dbReference type="Proteomes" id="UP000198304">
    <property type="component" value="Unassembled WGS sequence"/>
</dbReference>
<evidence type="ECO:0000313" key="5">
    <source>
        <dbReference type="Proteomes" id="UP000198304"/>
    </source>
</evidence>
<keyword evidence="2" id="KW-0472">Membrane</keyword>
<feature type="domain" description="Capsule synthesis protein CapA" evidence="3">
    <location>
        <begin position="33"/>
        <end position="272"/>
    </location>
</feature>
<dbReference type="CDD" id="cd07381">
    <property type="entry name" value="MPP_CapA"/>
    <property type="match status" value="1"/>
</dbReference>